<comment type="caution">
    <text evidence="1">The sequence shown here is derived from an EMBL/GenBank/DDBJ whole genome shotgun (WGS) entry which is preliminary data.</text>
</comment>
<accession>A0ABV0TH76</accession>
<dbReference type="Proteomes" id="UP001482620">
    <property type="component" value="Unassembled WGS sequence"/>
</dbReference>
<evidence type="ECO:0000313" key="1">
    <source>
        <dbReference type="EMBL" id="MEQ2230887.1"/>
    </source>
</evidence>
<gene>
    <name evidence="1" type="ORF">ILYODFUR_033868</name>
</gene>
<dbReference type="EMBL" id="JAHRIQ010029084">
    <property type="protein sequence ID" value="MEQ2230887.1"/>
    <property type="molecule type" value="Genomic_DNA"/>
</dbReference>
<protein>
    <submittedName>
        <fullName evidence="1">Uncharacterized protein</fullName>
    </submittedName>
</protein>
<keyword evidence="2" id="KW-1185">Reference proteome</keyword>
<name>A0ABV0TH76_9TELE</name>
<organism evidence="1 2">
    <name type="scientific">Ilyodon furcidens</name>
    <name type="common">goldbreast splitfin</name>
    <dbReference type="NCBI Taxonomy" id="33524"/>
    <lineage>
        <taxon>Eukaryota</taxon>
        <taxon>Metazoa</taxon>
        <taxon>Chordata</taxon>
        <taxon>Craniata</taxon>
        <taxon>Vertebrata</taxon>
        <taxon>Euteleostomi</taxon>
        <taxon>Actinopterygii</taxon>
        <taxon>Neopterygii</taxon>
        <taxon>Teleostei</taxon>
        <taxon>Neoteleostei</taxon>
        <taxon>Acanthomorphata</taxon>
        <taxon>Ovalentaria</taxon>
        <taxon>Atherinomorphae</taxon>
        <taxon>Cyprinodontiformes</taxon>
        <taxon>Goodeidae</taxon>
        <taxon>Ilyodon</taxon>
    </lineage>
</organism>
<reference evidence="1 2" key="1">
    <citation type="submission" date="2021-06" db="EMBL/GenBank/DDBJ databases">
        <authorList>
            <person name="Palmer J.M."/>
        </authorList>
    </citation>
    <scope>NUCLEOTIDE SEQUENCE [LARGE SCALE GENOMIC DNA]</scope>
    <source>
        <strain evidence="2">if_2019</strain>
        <tissue evidence="1">Muscle</tissue>
    </source>
</reference>
<sequence length="126" mass="14562">MVCICVSLMLDNNIYTMNFSRLFNFLHATEEPVGQKAIHFFYLAMHFLFLSLGMESSESLDLWLLERLVAVEQNVSIWRLHKPLLHLPDESIVEAVPRLQQRVVTQCCVVTHVQVTCVVLGRKFKS</sequence>
<evidence type="ECO:0000313" key="2">
    <source>
        <dbReference type="Proteomes" id="UP001482620"/>
    </source>
</evidence>
<proteinExistence type="predicted"/>